<evidence type="ECO:0000256" key="2">
    <source>
        <dbReference type="ARBA" id="ARBA00023125"/>
    </source>
</evidence>
<evidence type="ECO:0000256" key="1">
    <source>
        <dbReference type="ARBA" id="ARBA00023015"/>
    </source>
</evidence>
<dbReference type="InterPro" id="IPR050109">
    <property type="entry name" value="HTH-type_TetR-like_transc_reg"/>
</dbReference>
<evidence type="ECO:0000256" key="3">
    <source>
        <dbReference type="ARBA" id="ARBA00023163"/>
    </source>
</evidence>
<dbReference type="InterPro" id="IPR025996">
    <property type="entry name" value="MT1864/Rv1816-like_C"/>
</dbReference>
<dbReference type="Pfam" id="PF13305">
    <property type="entry name" value="TetR_C_33"/>
    <property type="match status" value="1"/>
</dbReference>
<reference evidence="6 7" key="1">
    <citation type="submission" date="2022-10" db="EMBL/GenBank/DDBJ databases">
        <title>Ruegeria sp. nov., isolated from ocean surface sediments.</title>
        <authorList>
            <person name="He W."/>
            <person name="Xue H.-P."/>
            <person name="Zhang D.-F."/>
        </authorList>
    </citation>
    <scope>NUCLEOTIDE SEQUENCE [LARGE SCALE GENOMIC DNA]</scope>
    <source>
        <strain evidence="6 7">XHP0148</strain>
    </source>
</reference>
<dbReference type="EMBL" id="JAOWLB010000006">
    <property type="protein sequence ID" value="MCV2888843.1"/>
    <property type="molecule type" value="Genomic_DNA"/>
</dbReference>
<dbReference type="SUPFAM" id="SSF46689">
    <property type="entry name" value="Homeodomain-like"/>
    <property type="match status" value="1"/>
</dbReference>
<keyword evidence="1" id="KW-0805">Transcription regulation</keyword>
<dbReference type="Proteomes" id="UP001320899">
    <property type="component" value="Unassembled WGS sequence"/>
</dbReference>
<evidence type="ECO:0000256" key="4">
    <source>
        <dbReference type="PROSITE-ProRule" id="PRU00335"/>
    </source>
</evidence>
<dbReference type="PROSITE" id="PS50977">
    <property type="entry name" value="HTH_TETR_2"/>
    <property type="match status" value="1"/>
</dbReference>
<gene>
    <name evidence="6" type="ORF">OE747_10845</name>
</gene>
<dbReference type="Gene3D" id="1.10.357.10">
    <property type="entry name" value="Tetracycline Repressor, domain 2"/>
    <property type="match status" value="1"/>
</dbReference>
<dbReference type="InterPro" id="IPR009057">
    <property type="entry name" value="Homeodomain-like_sf"/>
</dbReference>
<name>A0ABT3AJL4_9RHOB</name>
<dbReference type="Pfam" id="PF00440">
    <property type="entry name" value="TetR_N"/>
    <property type="match status" value="1"/>
</dbReference>
<keyword evidence="2 4" id="KW-0238">DNA-binding</keyword>
<evidence type="ECO:0000259" key="5">
    <source>
        <dbReference type="PROSITE" id="PS50977"/>
    </source>
</evidence>
<sequence length="204" mass="21605">MTSKPDQKHHHGNLRAALVEAGIALLEEGGVEALTLRKCAARAGVSHAAPAHHFDGLAGLKTAIAEEGFRLFSAFMLAALDRGPKTPRGRLKSLCRGYLEFGLEHGGILAVIFGERGLGSLIPGSSREQAHAYLLLREACAPFVPAGTNALIVEVQVWSLIHGFTLLCLAGEFGDGRAPLDEGLFDQVIALLDRLPQASPVANT</sequence>
<dbReference type="InterPro" id="IPR036271">
    <property type="entry name" value="Tet_transcr_reg_TetR-rel_C_sf"/>
</dbReference>
<dbReference type="SUPFAM" id="SSF48498">
    <property type="entry name" value="Tetracyclin repressor-like, C-terminal domain"/>
    <property type="match status" value="1"/>
</dbReference>
<feature type="domain" description="HTH tetR-type" evidence="5">
    <location>
        <begin position="12"/>
        <end position="72"/>
    </location>
</feature>
<comment type="caution">
    <text evidence="6">The sequence shown here is derived from an EMBL/GenBank/DDBJ whole genome shotgun (WGS) entry which is preliminary data.</text>
</comment>
<keyword evidence="3" id="KW-0804">Transcription</keyword>
<proteinExistence type="predicted"/>
<organism evidence="6 7">
    <name type="scientific">Ruegeria aquimaris</name>
    <dbReference type="NCBI Taxonomy" id="2984333"/>
    <lineage>
        <taxon>Bacteria</taxon>
        <taxon>Pseudomonadati</taxon>
        <taxon>Pseudomonadota</taxon>
        <taxon>Alphaproteobacteria</taxon>
        <taxon>Rhodobacterales</taxon>
        <taxon>Roseobacteraceae</taxon>
        <taxon>Ruegeria</taxon>
    </lineage>
</organism>
<dbReference type="PANTHER" id="PTHR30055">
    <property type="entry name" value="HTH-TYPE TRANSCRIPTIONAL REGULATOR RUTR"/>
    <property type="match status" value="1"/>
</dbReference>
<protein>
    <submittedName>
        <fullName evidence="6">TetR/AcrR family transcriptional regulator</fullName>
    </submittedName>
</protein>
<evidence type="ECO:0000313" key="6">
    <source>
        <dbReference type="EMBL" id="MCV2888843.1"/>
    </source>
</evidence>
<evidence type="ECO:0000313" key="7">
    <source>
        <dbReference type="Proteomes" id="UP001320899"/>
    </source>
</evidence>
<dbReference type="InterPro" id="IPR001647">
    <property type="entry name" value="HTH_TetR"/>
</dbReference>
<dbReference type="PANTHER" id="PTHR30055:SF220">
    <property type="entry name" value="TETR-FAMILY REGULATORY PROTEIN"/>
    <property type="match status" value="1"/>
</dbReference>
<accession>A0ABT3AJL4</accession>
<feature type="DNA-binding region" description="H-T-H motif" evidence="4">
    <location>
        <begin position="35"/>
        <end position="54"/>
    </location>
</feature>
<dbReference type="RefSeq" id="WP_263828623.1">
    <property type="nucleotide sequence ID" value="NZ_JAOWLB010000006.1"/>
</dbReference>
<keyword evidence="7" id="KW-1185">Reference proteome</keyword>